<keyword evidence="2" id="KW-1185">Reference proteome</keyword>
<reference evidence="2" key="1">
    <citation type="journal article" date="2019" name="Int. J. Syst. Evol. Microbiol.">
        <title>The Global Catalogue of Microorganisms (GCM) 10K type strain sequencing project: providing services to taxonomists for standard genome sequencing and annotation.</title>
        <authorList>
            <consortium name="The Broad Institute Genomics Platform"/>
            <consortium name="The Broad Institute Genome Sequencing Center for Infectious Disease"/>
            <person name="Wu L."/>
            <person name="Ma J."/>
        </authorList>
    </citation>
    <scope>NUCLEOTIDE SEQUENCE [LARGE SCALE GENOMIC DNA]</scope>
    <source>
        <strain evidence="2">JCM 17759</strain>
    </source>
</reference>
<proteinExistence type="predicted"/>
<comment type="caution">
    <text evidence="1">The sequence shown here is derived from an EMBL/GenBank/DDBJ whole genome shotgun (WGS) entry which is preliminary data.</text>
</comment>
<accession>A0ABP8MMR8</accession>
<evidence type="ECO:0000313" key="1">
    <source>
        <dbReference type="EMBL" id="GAA4451534.1"/>
    </source>
</evidence>
<organism evidence="1 2">
    <name type="scientific">Novipirellula rosea</name>
    <dbReference type="NCBI Taxonomy" id="1031540"/>
    <lineage>
        <taxon>Bacteria</taxon>
        <taxon>Pseudomonadati</taxon>
        <taxon>Planctomycetota</taxon>
        <taxon>Planctomycetia</taxon>
        <taxon>Pirellulales</taxon>
        <taxon>Pirellulaceae</taxon>
        <taxon>Novipirellula</taxon>
    </lineage>
</organism>
<name>A0ABP8MMR8_9BACT</name>
<evidence type="ECO:0000313" key="2">
    <source>
        <dbReference type="Proteomes" id="UP001500840"/>
    </source>
</evidence>
<dbReference type="Proteomes" id="UP001500840">
    <property type="component" value="Unassembled WGS sequence"/>
</dbReference>
<gene>
    <name evidence="1" type="ORF">GCM10023156_19540</name>
</gene>
<dbReference type="EMBL" id="BAABGA010000024">
    <property type="protein sequence ID" value="GAA4451534.1"/>
    <property type="molecule type" value="Genomic_DNA"/>
</dbReference>
<protein>
    <submittedName>
        <fullName evidence="1">Uncharacterized protein</fullName>
    </submittedName>
</protein>
<sequence>MVLSMPYCGDFVHAAHHRRPLRITIDKQKKEVEKWQEVEPLFPLYDPAPLFLPRATTDIEQGLNPRGIDSLPFRNKNKEH</sequence>